<dbReference type="FunFam" id="1.10.10.10:FF:000024">
    <property type="entry name" value="U5 small nuclear ribonucleoprotein helicase"/>
    <property type="match status" value="1"/>
</dbReference>
<evidence type="ECO:0000256" key="1">
    <source>
        <dbReference type="ARBA" id="ARBA00022741"/>
    </source>
</evidence>
<dbReference type="PROSITE" id="PS51192">
    <property type="entry name" value="HELICASE_ATP_BIND_1"/>
    <property type="match status" value="1"/>
</dbReference>
<dbReference type="EMBL" id="PJQY01000864">
    <property type="protein sequence ID" value="PQQ07372.1"/>
    <property type="molecule type" value="Genomic_DNA"/>
</dbReference>
<dbReference type="Pfam" id="PF00270">
    <property type="entry name" value="DEAD"/>
    <property type="match status" value="2"/>
</dbReference>
<dbReference type="Gene3D" id="2.60.40.150">
    <property type="entry name" value="C2 domain"/>
    <property type="match status" value="2"/>
</dbReference>
<dbReference type="PANTHER" id="PTHR47961:SF4">
    <property type="entry name" value="ACTIVATING SIGNAL COINTEGRATOR 1 COMPLEX SUBUNIT 3"/>
    <property type="match status" value="1"/>
</dbReference>
<keyword evidence="4" id="KW-0067">ATP-binding</keyword>
<comment type="caution">
    <text evidence="6">The sequence shown here is derived from an EMBL/GenBank/DDBJ whole genome shotgun (WGS) entry which is preliminary data.</text>
</comment>
<evidence type="ECO:0000256" key="3">
    <source>
        <dbReference type="ARBA" id="ARBA00022806"/>
    </source>
</evidence>
<dbReference type="Pfam" id="PF02889">
    <property type="entry name" value="Sec63"/>
    <property type="match status" value="3"/>
</dbReference>
<name>A0A314YIE2_PRUYE</name>
<gene>
    <name evidence="6" type="ORF">Pyn_13512</name>
</gene>
<dbReference type="GO" id="GO:0005524">
    <property type="term" value="F:ATP binding"/>
    <property type="evidence" value="ECO:0007669"/>
    <property type="project" value="UniProtKB-KW"/>
</dbReference>
<dbReference type="InterPro" id="IPR035892">
    <property type="entry name" value="C2_domain_sf"/>
</dbReference>
<dbReference type="InterPro" id="IPR011545">
    <property type="entry name" value="DEAD/DEAH_box_helicase_dom"/>
</dbReference>
<keyword evidence="3" id="KW-0347">Helicase</keyword>
<dbReference type="CDD" id="cd18022">
    <property type="entry name" value="DEXHc_ASCC3_2"/>
    <property type="match status" value="1"/>
</dbReference>
<dbReference type="AlphaFoldDB" id="A0A314YIE2"/>
<dbReference type="SUPFAM" id="SSF158702">
    <property type="entry name" value="Sec63 N-terminal domain-like"/>
    <property type="match status" value="1"/>
</dbReference>
<dbReference type="Pfam" id="PF23445">
    <property type="entry name" value="WHD_SNRNP200"/>
    <property type="match status" value="1"/>
</dbReference>
<dbReference type="InterPro" id="IPR014001">
    <property type="entry name" value="Helicase_ATP-bd"/>
</dbReference>
<organism evidence="6 7">
    <name type="scientific">Prunus yedoensis var. nudiflora</name>
    <dbReference type="NCBI Taxonomy" id="2094558"/>
    <lineage>
        <taxon>Eukaryota</taxon>
        <taxon>Viridiplantae</taxon>
        <taxon>Streptophyta</taxon>
        <taxon>Embryophyta</taxon>
        <taxon>Tracheophyta</taxon>
        <taxon>Spermatophyta</taxon>
        <taxon>Magnoliopsida</taxon>
        <taxon>eudicotyledons</taxon>
        <taxon>Gunneridae</taxon>
        <taxon>Pentapetalae</taxon>
        <taxon>rosids</taxon>
        <taxon>fabids</taxon>
        <taxon>Rosales</taxon>
        <taxon>Rosaceae</taxon>
        <taxon>Amygdaloideae</taxon>
        <taxon>Amygdaleae</taxon>
        <taxon>Prunus</taxon>
    </lineage>
</organism>
<dbReference type="Proteomes" id="UP000250321">
    <property type="component" value="Unassembled WGS sequence"/>
</dbReference>
<dbReference type="FunFam" id="1.10.3380.10:FF:000001">
    <property type="entry name" value="U5 small nuclear ribonucleoprotein helicase"/>
    <property type="match status" value="1"/>
</dbReference>
<evidence type="ECO:0000256" key="4">
    <source>
        <dbReference type="ARBA" id="ARBA00022840"/>
    </source>
</evidence>
<keyword evidence="7" id="KW-1185">Reference proteome</keyword>
<keyword evidence="1" id="KW-0547">Nucleotide-binding</keyword>
<dbReference type="InterPro" id="IPR004179">
    <property type="entry name" value="Sec63-dom"/>
</dbReference>
<dbReference type="Gene3D" id="3.40.50.300">
    <property type="entry name" value="P-loop containing nucleotide triphosphate hydrolases"/>
    <property type="match status" value="5"/>
</dbReference>
<dbReference type="FunFam" id="1.10.150.20:FF:000004">
    <property type="entry name" value="U5 small nuclear ribonucleoprotein helicase"/>
    <property type="match status" value="1"/>
</dbReference>
<dbReference type="InterPro" id="IPR014756">
    <property type="entry name" value="Ig_E-set"/>
</dbReference>
<keyword evidence="2" id="KW-0378">Hydrolase</keyword>
<proteinExistence type="predicted"/>
<dbReference type="STRING" id="2094558.A0A314YIE2"/>
<dbReference type="Gene3D" id="1.10.3380.10">
    <property type="entry name" value="Sec63 N-terminal domain-like domain"/>
    <property type="match status" value="1"/>
</dbReference>
<dbReference type="InterPro" id="IPR036390">
    <property type="entry name" value="WH_DNA-bd_sf"/>
</dbReference>
<dbReference type="InterPro" id="IPR027417">
    <property type="entry name" value="P-loop_NTPase"/>
</dbReference>
<dbReference type="SUPFAM" id="SSF46785">
    <property type="entry name" value="Winged helix' DNA-binding domain"/>
    <property type="match status" value="1"/>
</dbReference>
<dbReference type="GO" id="GO:0016787">
    <property type="term" value="F:hydrolase activity"/>
    <property type="evidence" value="ECO:0007669"/>
    <property type="project" value="UniProtKB-KW"/>
</dbReference>
<dbReference type="InterPro" id="IPR050474">
    <property type="entry name" value="Hel308_SKI2-like"/>
</dbReference>
<dbReference type="InterPro" id="IPR057842">
    <property type="entry name" value="WH_MER3"/>
</dbReference>
<dbReference type="SMART" id="SM00973">
    <property type="entry name" value="Sec63"/>
    <property type="match status" value="1"/>
</dbReference>
<evidence type="ECO:0000256" key="2">
    <source>
        <dbReference type="ARBA" id="ARBA00022801"/>
    </source>
</evidence>
<dbReference type="FunFam" id="3.40.50.300:FF:000198">
    <property type="entry name" value="Activating signal cointegrator 1 complex subunit"/>
    <property type="match status" value="1"/>
</dbReference>
<dbReference type="GO" id="GO:0003676">
    <property type="term" value="F:nucleic acid binding"/>
    <property type="evidence" value="ECO:0007669"/>
    <property type="project" value="InterPro"/>
</dbReference>
<dbReference type="FunFam" id="2.60.40.150:FF:000004">
    <property type="entry name" value="RNA helicase, activating signal cointegrator 1"/>
    <property type="match status" value="1"/>
</dbReference>
<dbReference type="InterPro" id="IPR036388">
    <property type="entry name" value="WH-like_DNA-bd_sf"/>
</dbReference>
<dbReference type="Gene3D" id="1.10.150.20">
    <property type="entry name" value="5' to 3' exonuclease, C-terminal subdomain"/>
    <property type="match status" value="1"/>
</dbReference>
<dbReference type="GO" id="GO:0004386">
    <property type="term" value="F:helicase activity"/>
    <property type="evidence" value="ECO:0007669"/>
    <property type="project" value="UniProtKB-KW"/>
</dbReference>
<dbReference type="OrthoDB" id="5575at2759"/>
<protein>
    <recommendedName>
        <fullName evidence="5">Helicase ATP-binding domain-containing protein</fullName>
    </recommendedName>
</protein>
<evidence type="ECO:0000313" key="6">
    <source>
        <dbReference type="EMBL" id="PQQ07372.1"/>
    </source>
</evidence>
<feature type="domain" description="Helicase ATP-binding" evidence="5">
    <location>
        <begin position="685"/>
        <end position="860"/>
    </location>
</feature>
<evidence type="ECO:0000313" key="7">
    <source>
        <dbReference type="Proteomes" id="UP000250321"/>
    </source>
</evidence>
<dbReference type="SUPFAM" id="SSF81296">
    <property type="entry name" value="E set domains"/>
    <property type="match status" value="1"/>
</dbReference>
<dbReference type="SMART" id="SM00487">
    <property type="entry name" value="DEXDc"/>
    <property type="match status" value="1"/>
</dbReference>
<sequence length="1156" mass="131712">MTVRELTGDMQLSKNELEETQMIVTTPEKWDVITRKSSDMSLSMLVKLLIIDEVHLLNDDRGPVIEALVARTLRQVESTQTMIRIARLSGNGIRSFSKDTAKTAQKLVELARKFEGLEYFKNDEHPQFSLIQREVMKSRNKDLVALFEFGVGVHHAGMLRTDRGLTERLFSDGLLKGTQLYDPKAGGWRDLGMLDVMQIFGRAGRPQFDKSGEGIIITSHDKLAYYLRLLTSQLPIESQFISSLKDNLNAEVALGTVTNVKEACAWLGYTYLFIRMRLNPLVYGIGWDEVVADPSLSLKQRALIADAARALDKAKMMRFDEKSGNFYCTELGRIASHFYIQYSSVETYNEMLRRHMNETEVIDMVAHSSEFENIVVRDEEQNELETLVRSSCPLEVKGGPSNKHGKISILIQLYISRGSIDTFSLVSDAAYISASLARIMRALFEICLRKGWSEMSLFMLEYCKAVDRQVWPHQHPLRQFDRDLSAEIVRKLEERGADLDRLYEMQEKDIGALIRYAPGGRLVKQYLGYFPWIQLSATVSPITRTVLKVDLVITPDFIWKDRFHGTAQRWWILVEDSENDHIYHSELFTLTKRMAKGEPQKLSFTVPIFEPHPPQYYIRAVSDSWLRAEAFYTISFQNLALPEASTSHTELLDLKPLPVTSLGNSIYEALYKFSHFNPIQTQTFHVLYHTDNNVLLGAPTGSGKTISAELAMLRLFNTQPDMKVIYIAPLKAIVRERMNDWKKRLVSQLGKKMVEMTGDYTPDLMAILSADIIISTPEKWDGISRNWHSRAYVKKVGLVILDEIHLLGADRGPILEVIVSRMRYISSQTEREVRFVGLSTALANAGDLADWLGVGEIGLFNFKPSVRPVPLEVHIQGYPGKFYCPRMNSMNKPAYAAIGTHSPTKPVLIFVSSRRQTRLTALDLIQFLYEPFPVESSLREQLHNHINAEIVSGTICHKEDALVQSTFEDLEDSGCIKMNEDNVEPTMLGSIASQYYLGYMTVSMFGSNIGSDTSLEVFLHILSAASEYNELPVRHNEDLQPFPRIEVKLKLQQKDSGKSRSLDIRLVKTNFRQNKSRAFTPRFPKVKNEAWWLVLGNTSTWELYALKRVSFSDHLVTHMELPSTPNTLQGMKLTLISDCYLGFEQEHSISELIQRQ</sequence>
<dbReference type="SUPFAM" id="SSF52540">
    <property type="entry name" value="P-loop containing nucleoside triphosphate hydrolases"/>
    <property type="match status" value="4"/>
</dbReference>
<dbReference type="Gene3D" id="1.10.10.10">
    <property type="entry name" value="Winged helix-like DNA-binding domain superfamily/Winged helix DNA-binding domain"/>
    <property type="match status" value="1"/>
</dbReference>
<reference evidence="6 7" key="1">
    <citation type="submission" date="2018-02" db="EMBL/GenBank/DDBJ databases">
        <title>Draft genome of wild Prunus yedoensis var. nudiflora.</title>
        <authorList>
            <person name="Baek S."/>
            <person name="Kim J.-H."/>
            <person name="Choi K."/>
            <person name="Kim G.-B."/>
            <person name="Cho A."/>
            <person name="Jang H."/>
            <person name="Shin C.-H."/>
            <person name="Yu H.-J."/>
            <person name="Mun J.-H."/>
        </authorList>
    </citation>
    <scope>NUCLEOTIDE SEQUENCE [LARGE SCALE GENOMIC DNA]</scope>
    <source>
        <strain evidence="7">cv. Jeju island</strain>
        <tissue evidence="6">Leaf</tissue>
    </source>
</reference>
<dbReference type="PANTHER" id="PTHR47961">
    <property type="entry name" value="DNA POLYMERASE THETA, PUTATIVE (AFU_ORTHOLOGUE AFUA_1G05260)-RELATED"/>
    <property type="match status" value="1"/>
</dbReference>
<accession>A0A314YIE2</accession>
<evidence type="ECO:0000259" key="5">
    <source>
        <dbReference type="PROSITE" id="PS51192"/>
    </source>
</evidence>